<protein>
    <submittedName>
        <fullName evidence="4">Amidohydrolase</fullName>
    </submittedName>
</protein>
<dbReference type="SUPFAM" id="SSF51556">
    <property type="entry name" value="Metallo-dependent hydrolases"/>
    <property type="match status" value="1"/>
</dbReference>
<organism evidence="4 5">
    <name type="scientific">Brevibacterium casei</name>
    <dbReference type="NCBI Taxonomy" id="33889"/>
    <lineage>
        <taxon>Bacteria</taxon>
        <taxon>Bacillati</taxon>
        <taxon>Actinomycetota</taxon>
        <taxon>Actinomycetes</taxon>
        <taxon>Micrococcales</taxon>
        <taxon>Brevibacteriaceae</taxon>
        <taxon>Brevibacterium</taxon>
    </lineage>
</organism>
<dbReference type="PANTHER" id="PTHR21240:SF30">
    <property type="entry name" value="AMIDOHYDROLASE-RELATED DOMAIN-CONTAINING PROTEIN-RELATED"/>
    <property type="match status" value="1"/>
</dbReference>
<reference evidence="4 5" key="1">
    <citation type="submission" date="2020-12" db="EMBL/GenBank/DDBJ databases">
        <title>FDA dAtabase for Regulatory Grade micrObial Sequences (FDA-ARGOS): Supporting development and validation of Infectious Disease Dx tests.</title>
        <authorList>
            <person name="Sproer C."/>
            <person name="Gronow S."/>
            <person name="Severitt S."/>
            <person name="Schroder I."/>
            <person name="Tallon L."/>
            <person name="Sadzewicz L."/>
            <person name="Zhao X."/>
            <person name="Boylan J."/>
            <person name="Ott S."/>
            <person name="Bowen H."/>
            <person name="Vavikolanu K."/>
            <person name="Mehta A."/>
            <person name="Aluvathingal J."/>
            <person name="Nadendla S."/>
            <person name="Lowell S."/>
            <person name="Myers T."/>
            <person name="Yan Y."/>
            <person name="Sichtig H."/>
        </authorList>
    </citation>
    <scope>NUCLEOTIDE SEQUENCE [LARGE SCALE GENOMIC DNA]</scope>
    <source>
        <strain evidence="4 5">FDAARGOS_902</strain>
    </source>
</reference>
<keyword evidence="1" id="KW-0456">Lyase</keyword>
<name>A0A7T2TFW6_9MICO</name>
<dbReference type="KEGG" id="bcau:I6G59_14590"/>
<feature type="region of interest" description="Disordered" evidence="2">
    <location>
        <begin position="325"/>
        <end position="379"/>
    </location>
</feature>
<sequence length="379" mass="41542">MKKIALEEHFGASDPNIVEQSAEHFTPDAWPARRAALLDIHEARLQQMDDLEIEKVILSLLAPGIQSLHDRAHAVDWAHRLNDYAADQVAVNPARFASFAALPMQDPDAATEELRRSVKELGLLGALINGFSQVDDENTVVYLDDPRYEDFWATVAELDVPVYLHPRDPLVSKSPQYDGHPWLYGSSWAFSVETGTHALRLMGSGLFDRHPGVRVILGHLGELLPFNIWRTDHRLAVAPRGLDVEHSFGHYLRTNFYLTTSGNFRTPALLNAIQEVGADQIMFSADYPFESMEEAARWFDAVELNDRDKEKIASGNAARLFGLESGSGADGTSPAAPIPTVTEAAAQSGSQPESQPGPRPATEPAPAGTAPRSPQRIGG</sequence>
<evidence type="ECO:0000313" key="4">
    <source>
        <dbReference type="EMBL" id="QPS33167.1"/>
    </source>
</evidence>
<proteinExistence type="predicted"/>
<dbReference type="InterPro" id="IPR032466">
    <property type="entry name" value="Metal_Hydrolase"/>
</dbReference>
<evidence type="ECO:0000313" key="5">
    <source>
        <dbReference type="Proteomes" id="UP000594979"/>
    </source>
</evidence>
<accession>A0A7T2TFW6</accession>
<dbReference type="InterPro" id="IPR032465">
    <property type="entry name" value="ACMSD"/>
</dbReference>
<dbReference type="PANTHER" id="PTHR21240">
    <property type="entry name" value="2-AMINO-3-CARBOXYLMUCONATE-6-SEMIALDEHYDE DECARBOXYLASE"/>
    <property type="match status" value="1"/>
</dbReference>
<dbReference type="GO" id="GO:0016831">
    <property type="term" value="F:carboxy-lyase activity"/>
    <property type="evidence" value="ECO:0007669"/>
    <property type="project" value="InterPro"/>
</dbReference>
<dbReference type="InterPro" id="IPR006680">
    <property type="entry name" value="Amidohydro-rel"/>
</dbReference>
<dbReference type="GO" id="GO:0019748">
    <property type="term" value="P:secondary metabolic process"/>
    <property type="evidence" value="ECO:0007669"/>
    <property type="project" value="TreeGrafter"/>
</dbReference>
<feature type="compositionally biased region" description="Polar residues" evidence="2">
    <location>
        <begin position="345"/>
        <end position="354"/>
    </location>
</feature>
<evidence type="ECO:0000259" key="3">
    <source>
        <dbReference type="Pfam" id="PF04909"/>
    </source>
</evidence>
<dbReference type="EMBL" id="CP065682">
    <property type="protein sequence ID" value="QPS33167.1"/>
    <property type="molecule type" value="Genomic_DNA"/>
</dbReference>
<dbReference type="Proteomes" id="UP000594979">
    <property type="component" value="Chromosome"/>
</dbReference>
<dbReference type="RefSeq" id="WP_197931847.1">
    <property type="nucleotide sequence ID" value="NZ_CP065682.1"/>
</dbReference>
<evidence type="ECO:0000256" key="1">
    <source>
        <dbReference type="ARBA" id="ARBA00023239"/>
    </source>
</evidence>
<feature type="domain" description="Amidohydrolase-related" evidence="3">
    <location>
        <begin position="41"/>
        <end position="323"/>
    </location>
</feature>
<gene>
    <name evidence="4" type="ORF">I6G59_14590</name>
</gene>
<dbReference type="Pfam" id="PF04909">
    <property type="entry name" value="Amidohydro_2"/>
    <property type="match status" value="1"/>
</dbReference>
<keyword evidence="4" id="KW-0378">Hydrolase</keyword>
<dbReference type="Gene3D" id="3.20.20.140">
    <property type="entry name" value="Metal-dependent hydrolases"/>
    <property type="match status" value="1"/>
</dbReference>
<dbReference type="GO" id="GO:0016787">
    <property type="term" value="F:hydrolase activity"/>
    <property type="evidence" value="ECO:0007669"/>
    <property type="project" value="UniProtKB-KW"/>
</dbReference>
<dbReference type="GO" id="GO:0005829">
    <property type="term" value="C:cytosol"/>
    <property type="evidence" value="ECO:0007669"/>
    <property type="project" value="TreeGrafter"/>
</dbReference>
<dbReference type="AlphaFoldDB" id="A0A7T2TFW6"/>
<evidence type="ECO:0000256" key="2">
    <source>
        <dbReference type="SAM" id="MobiDB-lite"/>
    </source>
</evidence>